<name>A0ABZ0AZ88_9BURK</name>
<gene>
    <name evidence="2" type="ORF">RAN89_00710</name>
</gene>
<sequence>MTEDILKRSGGAGVATAVDSATKSTHMPHLSSGDIADIPFVIDGIAPPITPVVERSMAEVAHRNEPHTMAVHKNGATAGLQQRAKGLPEMGSVFETGEDLMRSMAFVT</sequence>
<organism evidence="2 3">
    <name type="scientific">Rhodoferax mekongensis</name>
    <dbReference type="NCBI Taxonomy" id="3068341"/>
    <lineage>
        <taxon>Bacteria</taxon>
        <taxon>Pseudomonadati</taxon>
        <taxon>Pseudomonadota</taxon>
        <taxon>Betaproteobacteria</taxon>
        <taxon>Burkholderiales</taxon>
        <taxon>Comamonadaceae</taxon>
        <taxon>Rhodoferax</taxon>
    </lineage>
</organism>
<evidence type="ECO:0000256" key="1">
    <source>
        <dbReference type="SAM" id="MobiDB-lite"/>
    </source>
</evidence>
<dbReference type="RefSeq" id="WP_313867790.1">
    <property type="nucleotide sequence ID" value="NZ_CP132507.1"/>
</dbReference>
<dbReference type="EMBL" id="CP132507">
    <property type="protein sequence ID" value="WNO04979.1"/>
    <property type="molecule type" value="Genomic_DNA"/>
</dbReference>
<protein>
    <submittedName>
        <fullName evidence="2">Uncharacterized protein</fullName>
    </submittedName>
</protein>
<evidence type="ECO:0000313" key="2">
    <source>
        <dbReference type="EMBL" id="WNO04979.1"/>
    </source>
</evidence>
<proteinExistence type="predicted"/>
<reference evidence="2 3" key="1">
    <citation type="submission" date="2023-08" db="EMBL/GenBank/DDBJ databases">
        <title>Rhodoferax potami sp. nov. and Rhodoferax mekongensis sp. nov., isolated from the Mekong River in Thailand.</title>
        <authorList>
            <person name="Kitikhun S."/>
            <person name="Charoenyingcharoen P."/>
            <person name="Siriarchawattana P."/>
            <person name="Likhitrattanapisal S."/>
            <person name="Nilsakha T."/>
            <person name="Chanpet A."/>
            <person name="Rattanawaree P."/>
            <person name="Ingsriswang S."/>
        </authorList>
    </citation>
    <scope>NUCLEOTIDE SEQUENCE [LARGE SCALE GENOMIC DNA]</scope>
    <source>
        <strain evidence="2 3">TBRC 17307</strain>
    </source>
</reference>
<dbReference type="Proteomes" id="UP001302257">
    <property type="component" value="Chromosome"/>
</dbReference>
<evidence type="ECO:0000313" key="3">
    <source>
        <dbReference type="Proteomes" id="UP001302257"/>
    </source>
</evidence>
<keyword evidence="3" id="KW-1185">Reference proteome</keyword>
<accession>A0ABZ0AZ88</accession>
<feature type="region of interest" description="Disordered" evidence="1">
    <location>
        <begin position="1"/>
        <end position="30"/>
    </location>
</feature>